<proteinExistence type="predicted"/>
<dbReference type="Gene3D" id="3.50.30.30">
    <property type="match status" value="1"/>
</dbReference>
<dbReference type="Gene3D" id="3.40.630.10">
    <property type="entry name" value="Zn peptidases"/>
    <property type="match status" value="1"/>
</dbReference>
<sequence length="521" mass="58589">MIIDFRDVLNTASSIARFGEVVGGMQSELSLLEYIRSFVEESSDEVVLEPVPVTTWTEDYCYVEVEGKTYRCAIQPPYSGSIDIEFREGETIFLNHDKVLSRELPEKKIYGKIVVVNTPRDPDDIATIAAILSTRNPRLLILSDTSETIRRIVVLNKLVAMYENAESLDIPTIVLPGSVVRRVLAASASRVLGSSHTFKSHGYNLLARRHSGGGNVILVAHHDHWLTGASDNVLGVALAINLYRRGLERFLKNTDISLALFTAEEGFPETLNSFYWLVGSRHFVAKHYDKLIEELLAAVNIDVVYGENARISTSNPILMSVLRDLNTIENDSIVFDSFSFTQAGLPSLTLHSFQEAITRGIYHSELDALESISINTIEVFTEKAVQILKKIAEYRDRYVLRDVESVLSNEIVRQGGVNLDVAESLYSFFEKLRKCSEYNVWSIFKVFTRVSTRTFVNSDIGNKFGVREFTAFLQCFSNTFNIPVNGLRNAVECYESYKFNIDLLKYIVCEVCKCGHGETSG</sequence>
<feature type="domain" description="Peptidase M28" evidence="1">
    <location>
        <begin position="214"/>
        <end position="384"/>
    </location>
</feature>
<dbReference type="SUPFAM" id="SSF53187">
    <property type="entry name" value="Zn-dependent exopeptidases"/>
    <property type="match status" value="1"/>
</dbReference>
<organism evidence="2">
    <name type="scientific">Ignisphaera aggregans</name>
    <dbReference type="NCBI Taxonomy" id="334771"/>
    <lineage>
        <taxon>Archaea</taxon>
        <taxon>Thermoproteota</taxon>
        <taxon>Thermoprotei</taxon>
        <taxon>Desulfurococcales</taxon>
        <taxon>Desulfurococcaceae</taxon>
        <taxon>Ignisphaera</taxon>
    </lineage>
</organism>
<comment type="caution">
    <text evidence="2">The sequence shown here is derived from an EMBL/GenBank/DDBJ whole genome shotgun (WGS) entry which is preliminary data.</text>
</comment>
<accession>A0A7J2U3K7</accession>
<gene>
    <name evidence="2" type="ORF">ENO26_07150</name>
</gene>
<dbReference type="InterPro" id="IPR007484">
    <property type="entry name" value="Peptidase_M28"/>
</dbReference>
<evidence type="ECO:0000259" key="1">
    <source>
        <dbReference type="Pfam" id="PF04389"/>
    </source>
</evidence>
<dbReference type="AlphaFoldDB" id="A0A7J2U3K7"/>
<dbReference type="Pfam" id="PF04389">
    <property type="entry name" value="Peptidase_M28"/>
    <property type="match status" value="1"/>
</dbReference>
<reference evidence="2" key="1">
    <citation type="journal article" date="2020" name="mSystems">
        <title>Genome- and Community-Level Interaction Insights into Carbon Utilization and Element Cycling Functions of Hydrothermarchaeota in Hydrothermal Sediment.</title>
        <authorList>
            <person name="Zhou Z."/>
            <person name="Liu Y."/>
            <person name="Xu W."/>
            <person name="Pan J."/>
            <person name="Luo Z.H."/>
            <person name="Li M."/>
        </authorList>
    </citation>
    <scope>NUCLEOTIDE SEQUENCE [LARGE SCALE GENOMIC DNA]</scope>
    <source>
        <strain evidence="2">SpSt-125</strain>
    </source>
</reference>
<protein>
    <submittedName>
        <fullName evidence="2">M28 family peptidase</fullName>
    </submittedName>
</protein>
<evidence type="ECO:0000313" key="2">
    <source>
        <dbReference type="EMBL" id="HEM67321.1"/>
    </source>
</evidence>
<name>A0A7J2U3K7_9CREN</name>
<dbReference type="EMBL" id="DSEU01000046">
    <property type="protein sequence ID" value="HEM67321.1"/>
    <property type="molecule type" value="Genomic_DNA"/>
</dbReference>